<feature type="binding site" evidence="6">
    <location>
        <position position="77"/>
    </location>
    <ligand>
        <name>ATP</name>
        <dbReference type="ChEBI" id="CHEBI:30616"/>
    </ligand>
</feature>
<dbReference type="GO" id="GO:0005524">
    <property type="term" value="F:ATP binding"/>
    <property type="evidence" value="ECO:0007669"/>
    <property type="project" value="UniProtKB-UniRule"/>
</dbReference>
<dbReference type="GO" id="GO:0004674">
    <property type="term" value="F:protein serine/threonine kinase activity"/>
    <property type="evidence" value="ECO:0007669"/>
    <property type="project" value="UniProtKB-KW"/>
</dbReference>
<dbReference type="SUPFAM" id="SSF56112">
    <property type="entry name" value="Protein kinase-like (PK-like)"/>
    <property type="match status" value="1"/>
</dbReference>
<comment type="caution">
    <text evidence="9">The sequence shown here is derived from an EMBL/GenBank/DDBJ whole genome shotgun (WGS) entry which is preliminary data.</text>
</comment>
<dbReference type="InterPro" id="IPR000719">
    <property type="entry name" value="Prot_kinase_dom"/>
</dbReference>
<keyword evidence="5 6" id="KW-0067">ATP-binding</keyword>
<dbReference type="InterPro" id="IPR050117">
    <property type="entry name" value="MAPK"/>
</dbReference>
<dbReference type="Proteomes" id="UP001431209">
    <property type="component" value="Unassembled WGS sequence"/>
</dbReference>
<keyword evidence="3 6" id="KW-0547">Nucleotide-binding</keyword>
<comment type="similarity">
    <text evidence="7">Belongs to the protein kinase superfamily.</text>
</comment>
<name>A0AAW2Z627_9EUKA</name>
<dbReference type="InterPro" id="IPR011009">
    <property type="entry name" value="Kinase-like_dom_sf"/>
</dbReference>
<dbReference type="PROSITE" id="PS00108">
    <property type="entry name" value="PROTEIN_KINASE_ST"/>
    <property type="match status" value="1"/>
</dbReference>
<keyword evidence="4 9" id="KW-0418">Kinase</keyword>
<evidence type="ECO:0000256" key="1">
    <source>
        <dbReference type="ARBA" id="ARBA00022527"/>
    </source>
</evidence>
<protein>
    <submittedName>
        <fullName evidence="9">Mitogen-activated protein kinase erkA</fullName>
    </submittedName>
</protein>
<keyword evidence="1 7" id="KW-0723">Serine/threonine-protein kinase</keyword>
<sequence length="415" mass="47625">MRTLGIEQYRSTSNDDIKTCKQDFPFPSLPSHHLFKQDVVSELPSRYELKELIGKGAYGSVFTCRDTLTDTFVAVKKISNVFEKDFDFQKRMYREVKILKHIQNKHPNVINLIDLIKPSSYDDFEHIYIVTELVDDNLHDVLRDQRYRYSTEQQTNYFLHQLLGAIKFLHDSDIVHRDIKPSNILLCETGVVKLCDFGLSRESFKNTRRNSTTNVVTKPYRAPELLLDYELYSKPVDMWSVGCVFAELLNNESGLLFGRPKNDQAHLNAIVDLCGTPNHDEIKGVCGGVKYIRSLDSRDKADLTNVFPNVSDCALDLLEKLLRFDPDQRITVDQALAHPYFEMFDVEEGAPKSNKFQCDDMLYNRVPADGSDLDWMKRMIYDEVISYEGGDGSPVSPLSCINSVMVPPPQLTRHC</sequence>
<dbReference type="FunFam" id="1.10.510.10:FF:000624">
    <property type="entry name" value="Mitogen-activated protein kinase"/>
    <property type="match status" value="1"/>
</dbReference>
<evidence type="ECO:0000313" key="10">
    <source>
        <dbReference type="Proteomes" id="UP001431209"/>
    </source>
</evidence>
<evidence type="ECO:0000256" key="5">
    <source>
        <dbReference type="ARBA" id="ARBA00022840"/>
    </source>
</evidence>
<feature type="domain" description="Protein kinase" evidence="8">
    <location>
        <begin position="47"/>
        <end position="341"/>
    </location>
</feature>
<evidence type="ECO:0000259" key="8">
    <source>
        <dbReference type="PROSITE" id="PS50011"/>
    </source>
</evidence>
<dbReference type="SMART" id="SM00220">
    <property type="entry name" value="S_TKc"/>
    <property type="match status" value="1"/>
</dbReference>
<gene>
    <name evidence="9" type="ORF">AKO1_003655</name>
</gene>
<dbReference type="InterPro" id="IPR008271">
    <property type="entry name" value="Ser/Thr_kinase_AS"/>
</dbReference>
<dbReference type="EMBL" id="JAOPGA020001081">
    <property type="protein sequence ID" value="KAL0484885.1"/>
    <property type="molecule type" value="Genomic_DNA"/>
</dbReference>
<evidence type="ECO:0000256" key="7">
    <source>
        <dbReference type="RuleBase" id="RU000304"/>
    </source>
</evidence>
<dbReference type="Gene3D" id="3.30.200.20">
    <property type="entry name" value="Phosphorylase Kinase, domain 1"/>
    <property type="match status" value="1"/>
</dbReference>
<dbReference type="InterPro" id="IPR017441">
    <property type="entry name" value="Protein_kinase_ATP_BS"/>
</dbReference>
<dbReference type="PROSITE" id="PS50011">
    <property type="entry name" value="PROTEIN_KINASE_DOM"/>
    <property type="match status" value="1"/>
</dbReference>
<dbReference type="PANTHER" id="PTHR24055">
    <property type="entry name" value="MITOGEN-ACTIVATED PROTEIN KINASE"/>
    <property type="match status" value="1"/>
</dbReference>
<dbReference type="AlphaFoldDB" id="A0AAW2Z627"/>
<dbReference type="Gene3D" id="1.10.510.10">
    <property type="entry name" value="Transferase(Phosphotransferase) domain 1"/>
    <property type="match status" value="1"/>
</dbReference>
<keyword evidence="2" id="KW-0808">Transferase</keyword>
<evidence type="ECO:0000256" key="4">
    <source>
        <dbReference type="ARBA" id="ARBA00022777"/>
    </source>
</evidence>
<evidence type="ECO:0000256" key="6">
    <source>
        <dbReference type="PROSITE-ProRule" id="PRU10141"/>
    </source>
</evidence>
<dbReference type="PROSITE" id="PS00107">
    <property type="entry name" value="PROTEIN_KINASE_ATP"/>
    <property type="match status" value="1"/>
</dbReference>
<reference evidence="9 10" key="1">
    <citation type="submission" date="2024-03" db="EMBL/GenBank/DDBJ databases">
        <title>The Acrasis kona genome and developmental transcriptomes reveal deep origins of eukaryotic multicellular pathways.</title>
        <authorList>
            <person name="Sheikh S."/>
            <person name="Fu C.-J."/>
            <person name="Brown M.W."/>
            <person name="Baldauf S.L."/>
        </authorList>
    </citation>
    <scope>NUCLEOTIDE SEQUENCE [LARGE SCALE GENOMIC DNA]</scope>
    <source>
        <strain evidence="9 10">ATCC MYA-3509</strain>
    </source>
</reference>
<proteinExistence type="inferred from homology"/>
<organism evidence="9 10">
    <name type="scientific">Acrasis kona</name>
    <dbReference type="NCBI Taxonomy" id="1008807"/>
    <lineage>
        <taxon>Eukaryota</taxon>
        <taxon>Discoba</taxon>
        <taxon>Heterolobosea</taxon>
        <taxon>Tetramitia</taxon>
        <taxon>Eutetramitia</taxon>
        <taxon>Acrasidae</taxon>
        <taxon>Acrasis</taxon>
    </lineage>
</organism>
<dbReference type="Pfam" id="PF00069">
    <property type="entry name" value="Pkinase"/>
    <property type="match status" value="1"/>
</dbReference>
<evidence type="ECO:0000256" key="3">
    <source>
        <dbReference type="ARBA" id="ARBA00022741"/>
    </source>
</evidence>
<keyword evidence="10" id="KW-1185">Reference proteome</keyword>
<accession>A0AAW2Z627</accession>
<evidence type="ECO:0000256" key="2">
    <source>
        <dbReference type="ARBA" id="ARBA00022679"/>
    </source>
</evidence>
<evidence type="ECO:0000313" key="9">
    <source>
        <dbReference type="EMBL" id="KAL0484885.1"/>
    </source>
</evidence>